<evidence type="ECO:0008006" key="4">
    <source>
        <dbReference type="Google" id="ProtNLM"/>
    </source>
</evidence>
<feature type="signal peptide" evidence="2">
    <location>
        <begin position="1"/>
        <end position="23"/>
    </location>
</feature>
<sequence length="64" mass="7495">MSSRTRRLFSFILLLMTISSRRSTVATARRQRPPPPTITSTRTVSPLMHPRWRRAITRHWACCS</sequence>
<protein>
    <recommendedName>
        <fullName evidence="4">Secreted protein</fullName>
    </recommendedName>
</protein>
<name>A0A0A8ZUP4_ARUDO</name>
<evidence type="ECO:0000256" key="1">
    <source>
        <dbReference type="SAM" id="MobiDB-lite"/>
    </source>
</evidence>
<evidence type="ECO:0000256" key="2">
    <source>
        <dbReference type="SAM" id="SignalP"/>
    </source>
</evidence>
<dbReference type="EMBL" id="GBRH01259348">
    <property type="protein sequence ID" value="JAD38547.1"/>
    <property type="molecule type" value="Transcribed_RNA"/>
</dbReference>
<feature type="region of interest" description="Disordered" evidence="1">
    <location>
        <begin position="24"/>
        <end position="43"/>
    </location>
</feature>
<evidence type="ECO:0000313" key="3">
    <source>
        <dbReference type="EMBL" id="JAD38547.1"/>
    </source>
</evidence>
<reference evidence="3" key="1">
    <citation type="submission" date="2014-09" db="EMBL/GenBank/DDBJ databases">
        <authorList>
            <person name="Magalhaes I.L.F."/>
            <person name="Oliveira U."/>
            <person name="Santos F.R."/>
            <person name="Vidigal T.H.D.A."/>
            <person name="Brescovit A.D."/>
            <person name="Santos A.J."/>
        </authorList>
    </citation>
    <scope>NUCLEOTIDE SEQUENCE</scope>
    <source>
        <tissue evidence="3">Shoot tissue taken approximately 20 cm above the soil surface</tissue>
    </source>
</reference>
<proteinExistence type="predicted"/>
<feature type="chain" id="PRO_5002060073" description="Secreted protein" evidence="2">
    <location>
        <begin position="24"/>
        <end position="64"/>
    </location>
</feature>
<organism evidence="3">
    <name type="scientific">Arundo donax</name>
    <name type="common">Giant reed</name>
    <name type="synonym">Donax arundinaceus</name>
    <dbReference type="NCBI Taxonomy" id="35708"/>
    <lineage>
        <taxon>Eukaryota</taxon>
        <taxon>Viridiplantae</taxon>
        <taxon>Streptophyta</taxon>
        <taxon>Embryophyta</taxon>
        <taxon>Tracheophyta</taxon>
        <taxon>Spermatophyta</taxon>
        <taxon>Magnoliopsida</taxon>
        <taxon>Liliopsida</taxon>
        <taxon>Poales</taxon>
        <taxon>Poaceae</taxon>
        <taxon>PACMAD clade</taxon>
        <taxon>Arundinoideae</taxon>
        <taxon>Arundineae</taxon>
        <taxon>Arundo</taxon>
    </lineage>
</organism>
<dbReference type="AlphaFoldDB" id="A0A0A8ZUP4"/>
<accession>A0A0A8ZUP4</accession>
<reference evidence="3" key="2">
    <citation type="journal article" date="2015" name="Data Brief">
        <title>Shoot transcriptome of the giant reed, Arundo donax.</title>
        <authorList>
            <person name="Barrero R.A."/>
            <person name="Guerrero F.D."/>
            <person name="Moolhuijzen P."/>
            <person name="Goolsby J.A."/>
            <person name="Tidwell J."/>
            <person name="Bellgard S.E."/>
            <person name="Bellgard M.I."/>
        </authorList>
    </citation>
    <scope>NUCLEOTIDE SEQUENCE</scope>
    <source>
        <tissue evidence="3">Shoot tissue taken approximately 20 cm above the soil surface</tissue>
    </source>
</reference>
<keyword evidence="2" id="KW-0732">Signal</keyword>